<dbReference type="InterPro" id="IPR036390">
    <property type="entry name" value="WH_DNA-bd_sf"/>
</dbReference>
<sequence>MKRDITKPNATCLDLLCYLYSLTQLDLEVLLALLKRQGATLDELALVVKRDRTTVFRSLQKLVSAGLCHKEAVGRREGGYYHVYSAASKDRIKTLCETRIDEITNRLKKLVQNLDSELESFTR</sequence>
<protein>
    <recommendedName>
        <fullName evidence="1">Transcription regulator TrmB N-terminal domain-containing protein</fullName>
    </recommendedName>
</protein>
<feature type="domain" description="Transcription regulator TrmB N-terminal" evidence="1">
    <location>
        <begin position="22"/>
        <end position="88"/>
    </location>
</feature>
<dbReference type="SUPFAM" id="SSF46785">
    <property type="entry name" value="Winged helix' DNA-binding domain"/>
    <property type="match status" value="1"/>
</dbReference>
<evidence type="ECO:0000313" key="2">
    <source>
        <dbReference type="EMBL" id="PSN83468.1"/>
    </source>
</evidence>
<name>A0A2R6AAV2_9ARCH</name>
<dbReference type="InterPro" id="IPR036388">
    <property type="entry name" value="WH-like_DNA-bd_sf"/>
</dbReference>
<dbReference type="Pfam" id="PF01978">
    <property type="entry name" value="TrmB"/>
    <property type="match status" value="1"/>
</dbReference>
<accession>A0A2R6AAV2</accession>
<proteinExistence type="predicted"/>
<gene>
    <name evidence="2" type="ORF">B9Q01_04630</name>
</gene>
<dbReference type="Gene3D" id="1.10.10.10">
    <property type="entry name" value="Winged helix-like DNA-binding domain superfamily/Winged helix DNA-binding domain"/>
    <property type="match status" value="1"/>
</dbReference>
<reference evidence="2 3" key="1">
    <citation type="submission" date="2017-04" db="EMBL/GenBank/DDBJ databases">
        <title>Novel microbial lineages endemic to geothermal iron-oxide mats fill important gaps in the evolutionary history of Archaea.</title>
        <authorList>
            <person name="Jay Z.J."/>
            <person name="Beam J.P."/>
            <person name="Dlakic M."/>
            <person name="Rusch D.B."/>
            <person name="Kozubal M.A."/>
            <person name="Inskeep W.P."/>
        </authorList>
    </citation>
    <scope>NUCLEOTIDE SEQUENCE [LARGE SCALE GENOMIC DNA]</scope>
    <source>
        <strain evidence="2">OSP_D</strain>
    </source>
</reference>
<evidence type="ECO:0000259" key="1">
    <source>
        <dbReference type="Pfam" id="PF01978"/>
    </source>
</evidence>
<dbReference type="Proteomes" id="UP000240880">
    <property type="component" value="Unassembled WGS sequence"/>
</dbReference>
<dbReference type="InterPro" id="IPR002831">
    <property type="entry name" value="Tscrpt_reg_TrmB_N"/>
</dbReference>
<organism evidence="2 3">
    <name type="scientific">Candidatus Marsarchaeota G1 archaeon OSP_D</name>
    <dbReference type="NCBI Taxonomy" id="1978155"/>
    <lineage>
        <taxon>Archaea</taxon>
        <taxon>Candidatus Marsarchaeota</taxon>
        <taxon>Candidatus Marsarchaeota group 1</taxon>
    </lineage>
</organism>
<dbReference type="AlphaFoldDB" id="A0A2R6AAV2"/>
<dbReference type="EMBL" id="NEXC01000023">
    <property type="protein sequence ID" value="PSN83468.1"/>
    <property type="molecule type" value="Genomic_DNA"/>
</dbReference>
<comment type="caution">
    <text evidence="2">The sequence shown here is derived from an EMBL/GenBank/DDBJ whole genome shotgun (WGS) entry which is preliminary data.</text>
</comment>
<evidence type="ECO:0000313" key="3">
    <source>
        <dbReference type="Proteomes" id="UP000240880"/>
    </source>
</evidence>